<evidence type="ECO:0000313" key="4">
    <source>
        <dbReference type="Proteomes" id="UP000003828"/>
    </source>
</evidence>
<dbReference type="PROSITE" id="PS51671">
    <property type="entry name" value="ACT"/>
    <property type="match status" value="1"/>
</dbReference>
<feature type="transmembrane region" description="Helical" evidence="1">
    <location>
        <begin position="60"/>
        <end position="79"/>
    </location>
</feature>
<dbReference type="CDD" id="cd02116">
    <property type="entry name" value="ACT"/>
    <property type="match status" value="1"/>
</dbReference>
<feature type="domain" description="ACT" evidence="2">
    <location>
        <begin position="110"/>
        <end position="187"/>
    </location>
</feature>
<keyword evidence="4" id="KW-1185">Reference proteome</keyword>
<dbReference type="OrthoDB" id="5516749at2"/>
<dbReference type="AlphaFoldDB" id="H0QSH8"/>
<reference evidence="3 4" key="1">
    <citation type="submission" date="2011-12" db="EMBL/GenBank/DDBJ databases">
        <title>Whole genome shotgun sequence of Arthrobacter globiformis NBRC 12137.</title>
        <authorList>
            <person name="Miyazawa S."/>
            <person name="Hosoyama A."/>
            <person name="Tsuchikane K."/>
            <person name="Katsumata H."/>
            <person name="Yamazaki S."/>
            <person name="Fujita N."/>
        </authorList>
    </citation>
    <scope>NUCLEOTIDE SEQUENCE [LARGE SCALE GENOMIC DNA]</scope>
    <source>
        <strain evidence="3 4">NBRC 12137</strain>
    </source>
</reference>
<accession>H0QSH8</accession>
<organism evidence="3 4">
    <name type="scientific">Arthrobacter globiformis (strain ATCC 8010 / DSM 20124 / JCM 1332 / NBRC 12137 / NCIMB 8907 / NRRL B-2979 / 168)</name>
    <dbReference type="NCBI Taxonomy" id="1077972"/>
    <lineage>
        <taxon>Bacteria</taxon>
        <taxon>Bacillati</taxon>
        <taxon>Actinomycetota</taxon>
        <taxon>Actinomycetes</taxon>
        <taxon>Micrococcales</taxon>
        <taxon>Micrococcaceae</taxon>
        <taxon>Arthrobacter</taxon>
    </lineage>
</organism>
<keyword evidence="1" id="KW-1133">Transmembrane helix</keyword>
<name>H0QSH8_ARTG1</name>
<comment type="caution">
    <text evidence="3">The sequence shown here is derived from an EMBL/GenBank/DDBJ whole genome shotgun (WGS) entry which is preliminary data.</text>
</comment>
<evidence type="ECO:0000259" key="2">
    <source>
        <dbReference type="PROSITE" id="PS51671"/>
    </source>
</evidence>
<sequence length="292" mass="31533">MEPHAPKPHTPKPAAAELSCEVCGQMPEPTKTRLTVANVAVMLPIELLVHALVVQTHLPYLAKVLVLTLTATVLVIWVAEPSAARILRRWLHAPALRHRRRLGTAPALWRARTVLRDEPGSLKRITRSLALLDTNILGIHVHPVRGGVMDEFVLSAPGEVSERQLLEALADGGGRSTQVWPTTALAMADGQTKALSLAARIAAMPGELPLAVAELLSARILDPASESARHLSETNDAGTILKIPTAWHGPITFFRPGEPFTPAESARAHRLAELAEILAHRESLRVGQNPEG</sequence>
<keyword evidence="1" id="KW-0472">Membrane</keyword>
<dbReference type="InterPro" id="IPR045865">
    <property type="entry name" value="ACT-like_dom_sf"/>
</dbReference>
<evidence type="ECO:0000256" key="1">
    <source>
        <dbReference type="SAM" id="Phobius"/>
    </source>
</evidence>
<keyword evidence="1" id="KW-0812">Transmembrane</keyword>
<dbReference type="eggNOG" id="COG1247">
    <property type="taxonomic scope" value="Bacteria"/>
</dbReference>
<dbReference type="Proteomes" id="UP000003828">
    <property type="component" value="Unassembled WGS sequence"/>
</dbReference>
<dbReference type="RefSeq" id="WP_003805619.1">
    <property type="nucleotide sequence ID" value="NZ_BAEG01000092.1"/>
</dbReference>
<dbReference type="STRING" id="1077972.ARGLB_092_00220"/>
<dbReference type="EMBL" id="BAEG01000092">
    <property type="protein sequence ID" value="GAB15779.1"/>
    <property type="molecule type" value="Genomic_DNA"/>
</dbReference>
<proteinExistence type="predicted"/>
<feature type="transmembrane region" description="Helical" evidence="1">
    <location>
        <begin position="34"/>
        <end position="54"/>
    </location>
</feature>
<evidence type="ECO:0000313" key="3">
    <source>
        <dbReference type="EMBL" id="GAB15779.1"/>
    </source>
</evidence>
<dbReference type="SUPFAM" id="SSF55021">
    <property type="entry name" value="ACT-like"/>
    <property type="match status" value="1"/>
</dbReference>
<gene>
    <name evidence="3" type="ORF">ARGLB_092_00220</name>
</gene>
<protein>
    <recommendedName>
        <fullName evidence="2">ACT domain-containing protein</fullName>
    </recommendedName>
</protein>
<dbReference type="InterPro" id="IPR002912">
    <property type="entry name" value="ACT_dom"/>
</dbReference>